<dbReference type="SUPFAM" id="SSF53850">
    <property type="entry name" value="Periplasmic binding protein-like II"/>
    <property type="match status" value="1"/>
</dbReference>
<dbReference type="Gene3D" id="3.40.190.150">
    <property type="entry name" value="Bordetella uptake gene, domain 1"/>
    <property type="match status" value="1"/>
</dbReference>
<gene>
    <name evidence="3" type="ORF">CAL24_15030</name>
</gene>
<keyword evidence="4" id="KW-1185">Reference proteome</keyword>
<dbReference type="PANTHER" id="PTHR42928">
    <property type="entry name" value="TRICARBOXYLATE-BINDING PROTEIN"/>
    <property type="match status" value="1"/>
</dbReference>
<organism evidence="3 4">
    <name type="scientific">Bordetella genomosp. 2</name>
    <dbReference type="NCBI Taxonomy" id="1983456"/>
    <lineage>
        <taxon>Bacteria</taxon>
        <taxon>Pseudomonadati</taxon>
        <taxon>Pseudomonadota</taxon>
        <taxon>Betaproteobacteria</taxon>
        <taxon>Burkholderiales</taxon>
        <taxon>Alcaligenaceae</taxon>
        <taxon>Bordetella</taxon>
    </lineage>
</organism>
<evidence type="ECO:0000256" key="2">
    <source>
        <dbReference type="SAM" id="SignalP"/>
    </source>
</evidence>
<dbReference type="EMBL" id="NEVT01000006">
    <property type="protein sequence ID" value="OZI76440.1"/>
    <property type="molecule type" value="Genomic_DNA"/>
</dbReference>
<dbReference type="PANTHER" id="PTHR42928:SF5">
    <property type="entry name" value="BLR1237 PROTEIN"/>
    <property type="match status" value="1"/>
</dbReference>
<protein>
    <submittedName>
        <fullName evidence="3">ABC transporter substrate-binding protein</fullName>
    </submittedName>
</protein>
<keyword evidence="2" id="KW-0732">Signal</keyword>
<evidence type="ECO:0000313" key="3">
    <source>
        <dbReference type="EMBL" id="OZI76440.1"/>
    </source>
</evidence>
<evidence type="ECO:0000313" key="4">
    <source>
        <dbReference type="Proteomes" id="UP000215633"/>
    </source>
</evidence>
<dbReference type="InterPro" id="IPR005064">
    <property type="entry name" value="BUG"/>
</dbReference>
<dbReference type="Gene3D" id="3.40.190.10">
    <property type="entry name" value="Periplasmic binding protein-like II"/>
    <property type="match status" value="1"/>
</dbReference>
<dbReference type="Pfam" id="PF03401">
    <property type="entry name" value="TctC"/>
    <property type="match status" value="1"/>
</dbReference>
<feature type="chain" id="PRO_5013125442" evidence="2">
    <location>
        <begin position="23"/>
        <end position="320"/>
    </location>
</feature>
<sequence length="320" mass="33832">MRTTLIATLSAALGLASAGAYAQSGYPSQPIRLIVPYSAGGVTDQVGRALAEQMGQRLGQSVVVENKTGANGTMGAIQMLQAKPDGYTITMVPIGIYRMPHITGAPYDPARDFTYISQVAGYDYYLAVKGNSQWRTLDDLASYAKSHADSISYGTPGAYSSQHIAMVQLSEALQVQWTHIPFKGESDALAALMGGHIQTLVGASGILPYIQNGDVRALATLGEKRSASLPDVPTLKEAGYDVVHTSAFGIAGPKGMPADVVAKIDGAIGAAMKDPAFQQKLIQLGVSPLYLDHQAYTRAALKSVETEKETIRKLGNITGK</sequence>
<comment type="caution">
    <text evidence="3">The sequence shown here is derived from an EMBL/GenBank/DDBJ whole genome shotgun (WGS) entry which is preliminary data.</text>
</comment>
<accession>A0A261VS66</accession>
<dbReference type="CDD" id="cd07012">
    <property type="entry name" value="PBP2_Bug_TTT"/>
    <property type="match status" value="1"/>
</dbReference>
<reference evidence="4" key="1">
    <citation type="submission" date="2017-05" db="EMBL/GenBank/DDBJ databases">
        <title>Complete and WGS of Bordetella genogroups.</title>
        <authorList>
            <person name="Spilker T."/>
            <person name="Lipuma J."/>
        </authorList>
    </citation>
    <scope>NUCLEOTIDE SEQUENCE [LARGE SCALE GENOMIC DNA]</scope>
    <source>
        <strain evidence="4">AU8256</strain>
    </source>
</reference>
<evidence type="ECO:0000256" key="1">
    <source>
        <dbReference type="ARBA" id="ARBA00006987"/>
    </source>
</evidence>
<dbReference type="Proteomes" id="UP000215633">
    <property type="component" value="Unassembled WGS sequence"/>
</dbReference>
<feature type="signal peptide" evidence="2">
    <location>
        <begin position="1"/>
        <end position="22"/>
    </location>
</feature>
<dbReference type="RefSeq" id="WP_028354067.1">
    <property type="nucleotide sequence ID" value="NZ_NEVT01000006.1"/>
</dbReference>
<comment type="similarity">
    <text evidence="1">Belongs to the UPF0065 (bug) family.</text>
</comment>
<name>A0A261VS66_9BORD</name>
<dbReference type="AlphaFoldDB" id="A0A261VS66"/>
<dbReference type="InterPro" id="IPR042100">
    <property type="entry name" value="Bug_dom1"/>
</dbReference>
<dbReference type="PIRSF" id="PIRSF017082">
    <property type="entry name" value="YflP"/>
    <property type="match status" value="1"/>
</dbReference>
<proteinExistence type="inferred from homology"/>